<dbReference type="AlphaFoldDB" id="C1F9L1"/>
<reference evidence="8 9" key="1">
    <citation type="journal article" date="2009" name="Appl. Environ. Microbiol.">
        <title>Three genomes from the phylum Acidobacteria provide insight into the lifestyles of these microorganisms in soils.</title>
        <authorList>
            <person name="Ward N.L."/>
            <person name="Challacombe J.F."/>
            <person name="Janssen P.H."/>
            <person name="Henrissat B."/>
            <person name="Coutinho P.M."/>
            <person name="Wu M."/>
            <person name="Xie G."/>
            <person name="Haft D.H."/>
            <person name="Sait M."/>
            <person name="Badger J."/>
            <person name="Barabote R.D."/>
            <person name="Bradley B."/>
            <person name="Brettin T.S."/>
            <person name="Brinkac L.M."/>
            <person name="Bruce D."/>
            <person name="Creasy T."/>
            <person name="Daugherty S.C."/>
            <person name="Davidsen T.M."/>
            <person name="DeBoy R.T."/>
            <person name="Detter J.C."/>
            <person name="Dodson R.J."/>
            <person name="Durkin A.S."/>
            <person name="Ganapathy A."/>
            <person name="Gwinn-Giglio M."/>
            <person name="Han C.S."/>
            <person name="Khouri H."/>
            <person name="Kiss H."/>
            <person name="Kothari S.P."/>
            <person name="Madupu R."/>
            <person name="Nelson K.E."/>
            <person name="Nelson W.C."/>
            <person name="Paulsen I."/>
            <person name="Penn K."/>
            <person name="Ren Q."/>
            <person name="Rosovitz M.J."/>
            <person name="Selengut J.D."/>
            <person name="Shrivastava S."/>
            <person name="Sullivan S.A."/>
            <person name="Tapia R."/>
            <person name="Thompson L.S."/>
            <person name="Watkins K.L."/>
            <person name="Yang Q."/>
            <person name="Yu C."/>
            <person name="Zafar N."/>
            <person name="Zhou L."/>
            <person name="Kuske C.R."/>
        </authorList>
    </citation>
    <scope>NUCLEOTIDE SEQUENCE [LARGE SCALE GENOMIC DNA]</scope>
    <source>
        <strain evidence="9">ATCC 51196 / DSM 11244 / BCRC 80197 / JCM 7670 / NBRC 15755 / NCIMB 13165 / 161</strain>
    </source>
</reference>
<dbReference type="InterPro" id="IPR036909">
    <property type="entry name" value="Cyt_c-like_dom_sf"/>
</dbReference>
<keyword evidence="6" id="KW-0472">Membrane</keyword>
<dbReference type="KEGG" id="aca:ACP_2168"/>
<dbReference type="RefSeq" id="WP_015897267.1">
    <property type="nucleotide sequence ID" value="NC_012483.1"/>
</dbReference>
<dbReference type="Proteomes" id="UP000002207">
    <property type="component" value="Chromosome"/>
</dbReference>
<keyword evidence="3 4" id="KW-0408">Iron</keyword>
<dbReference type="InParanoid" id="C1F9L1"/>
<evidence type="ECO:0000256" key="2">
    <source>
        <dbReference type="ARBA" id="ARBA00022723"/>
    </source>
</evidence>
<evidence type="ECO:0000256" key="1">
    <source>
        <dbReference type="ARBA" id="ARBA00022617"/>
    </source>
</evidence>
<evidence type="ECO:0000256" key="3">
    <source>
        <dbReference type="ARBA" id="ARBA00023004"/>
    </source>
</evidence>
<feature type="domain" description="Cytochrome c" evidence="7">
    <location>
        <begin position="75"/>
        <end position="174"/>
    </location>
</feature>
<feature type="region of interest" description="Disordered" evidence="5">
    <location>
        <begin position="190"/>
        <end position="222"/>
    </location>
</feature>
<dbReference type="OrthoDB" id="7933886at2"/>
<dbReference type="PROSITE" id="PS51007">
    <property type="entry name" value="CYTC"/>
    <property type="match status" value="1"/>
</dbReference>
<keyword evidence="1 4" id="KW-0349">Heme</keyword>
<dbReference type="GO" id="GO:0046872">
    <property type="term" value="F:metal ion binding"/>
    <property type="evidence" value="ECO:0007669"/>
    <property type="project" value="UniProtKB-KW"/>
</dbReference>
<dbReference type="EMBL" id="CP001472">
    <property type="protein sequence ID" value="ACO31822.1"/>
    <property type="molecule type" value="Genomic_DNA"/>
</dbReference>
<dbReference type="SUPFAM" id="SSF46626">
    <property type="entry name" value="Cytochrome c"/>
    <property type="match status" value="1"/>
</dbReference>
<dbReference type="STRING" id="240015.ACP_2168"/>
<dbReference type="GO" id="GO:0020037">
    <property type="term" value="F:heme binding"/>
    <property type="evidence" value="ECO:0007669"/>
    <property type="project" value="InterPro"/>
</dbReference>
<accession>C1F9L1</accession>
<keyword evidence="9" id="KW-1185">Reference proteome</keyword>
<evidence type="ECO:0000256" key="5">
    <source>
        <dbReference type="SAM" id="MobiDB-lite"/>
    </source>
</evidence>
<dbReference type="Pfam" id="PF13442">
    <property type="entry name" value="Cytochrome_CBB3"/>
    <property type="match status" value="1"/>
</dbReference>
<feature type="transmembrane region" description="Helical" evidence="6">
    <location>
        <begin position="12"/>
        <end position="30"/>
    </location>
</feature>
<evidence type="ECO:0000259" key="7">
    <source>
        <dbReference type="PROSITE" id="PS51007"/>
    </source>
</evidence>
<organism evidence="8 9">
    <name type="scientific">Acidobacterium capsulatum (strain ATCC 51196 / DSM 11244 / BCRC 80197 / JCM 7670 / NBRC 15755 / NCIMB 13165 / 161)</name>
    <dbReference type="NCBI Taxonomy" id="240015"/>
    <lineage>
        <taxon>Bacteria</taxon>
        <taxon>Pseudomonadati</taxon>
        <taxon>Acidobacteriota</taxon>
        <taxon>Terriglobia</taxon>
        <taxon>Terriglobales</taxon>
        <taxon>Acidobacteriaceae</taxon>
        <taxon>Acidobacterium</taxon>
    </lineage>
</organism>
<sequence length="222" mass="23770">MANGRAGFWRGVLWVILLEVLAGLGFYLFVSLGGLPMTADAQPGALETWAAHVSMHGWLGHHVPHVPDTVAVNDQTLMHGAALYQANCAVCHGGANYAPSELRNGVYPGAPQFVHVNQEGHGEHHGGHHGHKGPDDFGYYIIKHGIRFTGMPAWKYSMSDDDIWSVVNFMQNMDHLPPDVQAAWQKMPMSPIAPQPASMQMNSTPSGGSGSPTASSSGSPAK</sequence>
<dbReference type="HOGENOM" id="CLU_089635_1_0_0"/>
<keyword evidence="6" id="KW-0812">Transmembrane</keyword>
<evidence type="ECO:0000313" key="8">
    <source>
        <dbReference type="EMBL" id="ACO31822.1"/>
    </source>
</evidence>
<keyword evidence="2 4" id="KW-0479">Metal-binding</keyword>
<evidence type="ECO:0000256" key="4">
    <source>
        <dbReference type="PROSITE-ProRule" id="PRU00433"/>
    </source>
</evidence>
<dbReference type="eggNOG" id="COG2010">
    <property type="taxonomic scope" value="Bacteria"/>
</dbReference>
<evidence type="ECO:0000313" key="9">
    <source>
        <dbReference type="Proteomes" id="UP000002207"/>
    </source>
</evidence>
<protein>
    <submittedName>
        <fullName evidence="8">Cytochrome c homolog</fullName>
    </submittedName>
</protein>
<dbReference type="GO" id="GO:0009055">
    <property type="term" value="F:electron transfer activity"/>
    <property type="evidence" value="ECO:0007669"/>
    <property type="project" value="InterPro"/>
</dbReference>
<dbReference type="InterPro" id="IPR009056">
    <property type="entry name" value="Cyt_c-like_dom"/>
</dbReference>
<feature type="compositionally biased region" description="Low complexity" evidence="5">
    <location>
        <begin position="203"/>
        <end position="222"/>
    </location>
</feature>
<name>C1F9L1_ACIC5</name>
<proteinExistence type="predicted"/>
<keyword evidence="6" id="KW-1133">Transmembrane helix</keyword>
<dbReference type="Gene3D" id="1.10.760.10">
    <property type="entry name" value="Cytochrome c-like domain"/>
    <property type="match status" value="1"/>
</dbReference>
<evidence type="ECO:0000256" key="6">
    <source>
        <dbReference type="SAM" id="Phobius"/>
    </source>
</evidence>
<gene>
    <name evidence="8" type="ordered locus">ACP_2168</name>
</gene>